<evidence type="ECO:0000259" key="8">
    <source>
        <dbReference type="Pfam" id="PF01471"/>
    </source>
</evidence>
<evidence type="ECO:0008006" key="13">
    <source>
        <dbReference type="Google" id="ProtNLM"/>
    </source>
</evidence>
<keyword evidence="4" id="KW-0133">Cell shape</keyword>
<dbReference type="Proteomes" id="UP001155500">
    <property type="component" value="Unassembled WGS sequence"/>
</dbReference>
<dbReference type="Pfam" id="PF01471">
    <property type="entry name" value="PG_binding_1"/>
    <property type="match status" value="1"/>
</dbReference>
<comment type="similarity">
    <text evidence="2">Belongs to the YkuD family.</text>
</comment>
<evidence type="ECO:0000256" key="2">
    <source>
        <dbReference type="ARBA" id="ARBA00005992"/>
    </source>
</evidence>
<sequence>MFKLKPVNFTKLALLGYGLSAVYAQANQEELSTPNNSAEQAVIEQVDLAQQKIAELVGQYPLQFENLLTKIYGENGFTPLWQDQKALKQFLREYSALVLSGVSKKSATSLDAIASAEPNSLVYDMLVTDAFLDYMYYSNHLLKSAQQWLYSPNAYRAKAPKEQQIEAWLSAVKNGDNFAFVQSLSSNNHLYQQTLNYLAEQLAQQSFEQTEKHLEISSTLRPGTHSPEVAILIKMLKAKHLLPAQTLEQNDYSPEIVAAVKKLQEKHGLTPDGIVGSATRMLLNNPTGKALLYQLAINAQRLRVIPDFQNGLFVNVPSYKLQYYRDGNLILTSRVIVGTNARKTPVMYSELSNLVVNPPWNAPVRLINEDIIPKVRQDPSYIYRNGYTLLIAKDVVSILIPLIGKI</sequence>
<evidence type="ECO:0000256" key="3">
    <source>
        <dbReference type="ARBA" id="ARBA00022679"/>
    </source>
</evidence>
<evidence type="ECO:0000256" key="4">
    <source>
        <dbReference type="ARBA" id="ARBA00022960"/>
    </source>
</evidence>
<dbReference type="InterPro" id="IPR002477">
    <property type="entry name" value="Peptidoglycan-bd-like"/>
</dbReference>
<dbReference type="InterPro" id="IPR036366">
    <property type="entry name" value="PGBDSf"/>
</dbReference>
<accession>A0A9X4SLN9</accession>
<evidence type="ECO:0000256" key="6">
    <source>
        <dbReference type="ARBA" id="ARBA00023316"/>
    </source>
</evidence>
<dbReference type="SUPFAM" id="SSF47090">
    <property type="entry name" value="PGBD-like"/>
    <property type="match status" value="1"/>
</dbReference>
<dbReference type="Pfam" id="PF03734">
    <property type="entry name" value="YkuD"/>
    <property type="match status" value="1"/>
</dbReference>
<dbReference type="Gene3D" id="1.10.101.10">
    <property type="entry name" value="PGBD-like superfamily/PGBD"/>
    <property type="match status" value="1"/>
</dbReference>
<dbReference type="PANTHER" id="PTHR41533">
    <property type="entry name" value="L,D-TRANSPEPTIDASE HI_1667-RELATED"/>
    <property type="match status" value="1"/>
</dbReference>
<reference evidence="11" key="1">
    <citation type="submission" date="2016-03" db="EMBL/GenBank/DDBJ databases">
        <title>Co-evolution between Pasteurellaceae and their hosts.</title>
        <authorList>
            <person name="Hansen M.J."/>
            <person name="Bojesen A.M."/>
            <person name="Planet P."/>
        </authorList>
    </citation>
    <scope>NUCLEOTIDE SEQUENCE</scope>
    <source>
        <strain evidence="11">146/S8/89</strain>
    </source>
</reference>
<keyword evidence="7" id="KW-0732">Signal</keyword>
<keyword evidence="6" id="KW-0961">Cell wall biogenesis/degradation</keyword>
<evidence type="ECO:0000313" key="12">
    <source>
        <dbReference type="Proteomes" id="UP001155500"/>
    </source>
</evidence>
<dbReference type="EMBL" id="LWID01000001">
    <property type="protein sequence ID" value="MDG6896369.1"/>
    <property type="molecule type" value="Genomic_DNA"/>
</dbReference>
<dbReference type="InterPro" id="IPR045380">
    <property type="entry name" value="LD_TPept_scaffold_dom"/>
</dbReference>
<evidence type="ECO:0000313" key="11">
    <source>
        <dbReference type="EMBL" id="MDG6896369.1"/>
    </source>
</evidence>
<keyword evidence="12" id="KW-1185">Reference proteome</keyword>
<evidence type="ECO:0000259" key="10">
    <source>
        <dbReference type="Pfam" id="PF20142"/>
    </source>
</evidence>
<dbReference type="InterPro" id="IPR036365">
    <property type="entry name" value="PGBD-like_sf"/>
</dbReference>
<evidence type="ECO:0000256" key="5">
    <source>
        <dbReference type="ARBA" id="ARBA00022984"/>
    </source>
</evidence>
<evidence type="ECO:0000259" key="9">
    <source>
        <dbReference type="Pfam" id="PF03734"/>
    </source>
</evidence>
<evidence type="ECO:0000256" key="7">
    <source>
        <dbReference type="SAM" id="SignalP"/>
    </source>
</evidence>
<dbReference type="PANTHER" id="PTHR41533:SF1">
    <property type="entry name" value="L,D-TRANSPEPTIDASE YCBB-RELATED"/>
    <property type="match status" value="1"/>
</dbReference>
<dbReference type="InterPro" id="IPR038063">
    <property type="entry name" value="Transpep_catalytic_dom"/>
</dbReference>
<feature type="signal peptide" evidence="7">
    <location>
        <begin position="1"/>
        <end position="26"/>
    </location>
</feature>
<name>A0A9X4SLN9_9PAST</name>
<dbReference type="GO" id="GO:0071555">
    <property type="term" value="P:cell wall organization"/>
    <property type="evidence" value="ECO:0007669"/>
    <property type="project" value="UniProtKB-KW"/>
</dbReference>
<dbReference type="SUPFAM" id="SSF141523">
    <property type="entry name" value="L,D-transpeptidase catalytic domain-like"/>
    <property type="match status" value="1"/>
</dbReference>
<dbReference type="AlphaFoldDB" id="A0A9X4SLN9"/>
<organism evidence="11 12">
    <name type="scientific">Volucribacter amazonae</name>
    <dbReference type="NCBI Taxonomy" id="256731"/>
    <lineage>
        <taxon>Bacteria</taxon>
        <taxon>Pseudomonadati</taxon>
        <taxon>Pseudomonadota</taxon>
        <taxon>Gammaproteobacteria</taxon>
        <taxon>Pasteurellales</taxon>
        <taxon>Pasteurellaceae</taxon>
        <taxon>Volucribacter</taxon>
    </lineage>
</organism>
<comment type="pathway">
    <text evidence="1">Cell wall biogenesis; peptidoglycan biosynthesis.</text>
</comment>
<keyword evidence="3" id="KW-0808">Transferase</keyword>
<gene>
    <name evidence="11" type="ORF">A6A20_12250</name>
</gene>
<evidence type="ECO:0000256" key="1">
    <source>
        <dbReference type="ARBA" id="ARBA00004752"/>
    </source>
</evidence>
<comment type="caution">
    <text evidence="11">The sequence shown here is derived from an EMBL/GenBank/DDBJ whole genome shotgun (WGS) entry which is preliminary data.</text>
</comment>
<dbReference type="GO" id="GO:0008360">
    <property type="term" value="P:regulation of cell shape"/>
    <property type="evidence" value="ECO:0007669"/>
    <property type="project" value="UniProtKB-KW"/>
</dbReference>
<dbReference type="InterPro" id="IPR052905">
    <property type="entry name" value="LD-transpeptidase_YkuD-like"/>
</dbReference>
<proteinExistence type="inferred from homology"/>
<dbReference type="GO" id="GO:0004180">
    <property type="term" value="F:carboxypeptidase activity"/>
    <property type="evidence" value="ECO:0007669"/>
    <property type="project" value="UniProtKB-ARBA"/>
</dbReference>
<dbReference type="GO" id="GO:0016740">
    <property type="term" value="F:transferase activity"/>
    <property type="evidence" value="ECO:0007669"/>
    <property type="project" value="UniProtKB-KW"/>
</dbReference>
<feature type="chain" id="PRO_5040776269" description="Peptidoglycan binding protein" evidence="7">
    <location>
        <begin position="27"/>
        <end position="406"/>
    </location>
</feature>
<dbReference type="GO" id="GO:0009252">
    <property type="term" value="P:peptidoglycan biosynthetic process"/>
    <property type="evidence" value="ECO:0007669"/>
    <property type="project" value="UniProtKB-KW"/>
</dbReference>
<dbReference type="Pfam" id="PF20142">
    <property type="entry name" value="Scaffold"/>
    <property type="match status" value="1"/>
</dbReference>
<keyword evidence="5" id="KW-0573">Peptidoglycan synthesis</keyword>
<feature type="domain" description="Peptidoglycan binding-like" evidence="8">
    <location>
        <begin position="226"/>
        <end position="281"/>
    </location>
</feature>
<feature type="domain" description="L,D-TPase catalytic" evidence="9">
    <location>
        <begin position="312"/>
        <end position="386"/>
    </location>
</feature>
<feature type="domain" description="L,D-transpeptidase scaffold" evidence="10">
    <location>
        <begin position="67"/>
        <end position="197"/>
    </location>
</feature>
<dbReference type="InterPro" id="IPR005490">
    <property type="entry name" value="LD_TPept_cat_dom"/>
</dbReference>
<protein>
    <recommendedName>
        <fullName evidence="13">Peptidoglycan binding protein</fullName>
    </recommendedName>
</protein>
<dbReference type="CDD" id="cd16913">
    <property type="entry name" value="YkuD_like"/>
    <property type="match status" value="1"/>
</dbReference>